<dbReference type="Proteomes" id="UP000886998">
    <property type="component" value="Unassembled WGS sequence"/>
</dbReference>
<evidence type="ECO:0000313" key="2">
    <source>
        <dbReference type="EMBL" id="GFY50373.1"/>
    </source>
</evidence>
<gene>
    <name evidence="2" type="ORF">TNIN_299991</name>
</gene>
<dbReference type="AlphaFoldDB" id="A0A8X7C152"/>
<dbReference type="OrthoDB" id="6503643at2759"/>
<organism evidence="2 3">
    <name type="scientific">Trichonephila inaurata madagascariensis</name>
    <dbReference type="NCBI Taxonomy" id="2747483"/>
    <lineage>
        <taxon>Eukaryota</taxon>
        <taxon>Metazoa</taxon>
        <taxon>Ecdysozoa</taxon>
        <taxon>Arthropoda</taxon>
        <taxon>Chelicerata</taxon>
        <taxon>Arachnida</taxon>
        <taxon>Araneae</taxon>
        <taxon>Araneomorphae</taxon>
        <taxon>Entelegynae</taxon>
        <taxon>Araneoidea</taxon>
        <taxon>Nephilidae</taxon>
        <taxon>Trichonephila</taxon>
        <taxon>Trichonephila inaurata</taxon>
    </lineage>
</organism>
<comment type="caution">
    <text evidence="2">The sequence shown here is derived from an EMBL/GenBank/DDBJ whole genome shotgun (WGS) entry which is preliminary data.</text>
</comment>
<evidence type="ECO:0000259" key="1">
    <source>
        <dbReference type="PROSITE" id="PS50878"/>
    </source>
</evidence>
<dbReference type="InterPro" id="IPR000477">
    <property type="entry name" value="RT_dom"/>
</dbReference>
<evidence type="ECO:0000313" key="3">
    <source>
        <dbReference type="Proteomes" id="UP000886998"/>
    </source>
</evidence>
<dbReference type="EMBL" id="BMAV01007432">
    <property type="protein sequence ID" value="GFY50373.1"/>
    <property type="molecule type" value="Genomic_DNA"/>
</dbReference>
<feature type="domain" description="Reverse transcriptase" evidence="1">
    <location>
        <begin position="1"/>
        <end position="110"/>
    </location>
</feature>
<proteinExistence type="predicted"/>
<reference evidence="2" key="1">
    <citation type="submission" date="2020-08" db="EMBL/GenBank/DDBJ databases">
        <title>Multicomponent nature underlies the extraordinary mechanical properties of spider dragline silk.</title>
        <authorList>
            <person name="Kono N."/>
            <person name="Nakamura H."/>
            <person name="Mori M."/>
            <person name="Yoshida Y."/>
            <person name="Ohtoshi R."/>
            <person name="Malay A.D."/>
            <person name="Moran D.A.P."/>
            <person name="Tomita M."/>
            <person name="Numata K."/>
            <person name="Arakawa K."/>
        </authorList>
    </citation>
    <scope>NUCLEOTIDE SEQUENCE</scope>
</reference>
<protein>
    <recommendedName>
        <fullName evidence="1">Reverse transcriptase domain-containing protein</fullName>
    </recommendedName>
</protein>
<accession>A0A8X7C152</accession>
<name>A0A8X7C152_9ARAC</name>
<sequence length="156" mass="17768">MEAGVCQGCPLRAILFYLSLEQILRQALEVNMEGYSLFGKSLRCLAYADYLIIIDKSKNTFQRLLDSLCSVSSSIGLRFNPPKYAPLAFYHSRGRRSEDTTDLKISNILIPSLSGLEAYKYWRLKVGLNYHQDNFPLFDSACDDIAKIKESLITPW</sequence>
<keyword evidence="3" id="KW-1185">Reference proteome</keyword>
<dbReference type="PROSITE" id="PS50878">
    <property type="entry name" value="RT_POL"/>
    <property type="match status" value="1"/>
</dbReference>